<sequence length="891" mass="100431">MIEREAERLVRMAMAMALRRLSSSVDKPIRPLIRSSSCYMSSLPSEAVDDKERSRVTWPKQLNASLEEVDPEIADIIEHEKARQWKGLELIPSENFTSVSVMQAVGSVMTNKYSEGYPGARYYGGNEFIDMAETLCQKRALEAFRLDPEKWGVNVQPLSGSPANFHVYTALLKPHERIMALDLPHGGHLSHGYQTDTKKISAVSIFFETMPYRLDESTGFIDYDQMEKSATLFRPKLIVAGASAYARLYDYARIRKVCNKQKAVMLADMAHISGLVAAGVIPSPFEYADVVTTTTHKSLRGPRGAMIFYRKGVKEINKQGKEVLYDFEDKINQAVFPGLQGGPHNHTITGLAVALKQATTSEYKAYQEQVLSNSAKFAQTLMEKGYELVSGGTDNHLVLVNLKPKLTPPIIPRFFPSATFYPLLFPEKFKKSNPFWNYPLVHSQPPRPARVSERNFTGFSPRRRRWVSQDLAPVPVPPSSGYLLLGSTSSPGEKMERRFSRSEKGKGQAPSELPSKRPPVRIPANDHEDLIEANRLTIIGRIWVEMNGLAPLVMTMDIELPTADVTEVEFEYIKIEKHCFTCFSLFHEEVDCPHRPVNALPPKERKLGITQSIALQRIEAEKRRHDDRRGYRRPEDLHVNSRQDGDNYGHHERYRVNARSGFDRREDYSRHQSIISRTARSNSCYVRSKAPSFQYRVVERNRPSVGSSAHQQSNLPEVSDLRTLPPLHLEKAPPAEARPETTPTRTIKERLGGPSNTKAGSKSGSKERRSALERLSGSNQSKEQTTRQAPSFENGRLQEVEGRVDEGVPMDQDPPGEIPTESERIPATHRLGSSASGAKTRRANIPIAAQSKPASKRRVNPIRKRKPSTWPYPKENFRGTFRHICKKEASG</sequence>
<protein>
    <recommendedName>
        <fullName evidence="8">Serine hydroxymethyltransferase</fullName>
        <ecNumber evidence="8">2.1.2.1</ecNumber>
    </recommendedName>
</protein>
<evidence type="ECO:0000256" key="7">
    <source>
        <dbReference type="ARBA" id="ARBA00022898"/>
    </source>
</evidence>
<dbReference type="InterPro" id="IPR015422">
    <property type="entry name" value="PyrdxlP-dep_Trfase_small"/>
</dbReference>
<feature type="region of interest" description="Disordered" evidence="9">
    <location>
        <begin position="618"/>
        <end position="653"/>
    </location>
</feature>
<feature type="domain" description="Serine hydroxymethyltransferase-like" evidence="10">
    <location>
        <begin position="66"/>
        <end position="405"/>
    </location>
</feature>
<dbReference type="Pfam" id="PF00464">
    <property type="entry name" value="SHMT"/>
    <property type="match status" value="1"/>
</dbReference>
<evidence type="ECO:0000256" key="8">
    <source>
        <dbReference type="RuleBase" id="RU000585"/>
    </source>
</evidence>
<dbReference type="InterPro" id="IPR001085">
    <property type="entry name" value="Ser_HO-MeTrfase"/>
</dbReference>
<evidence type="ECO:0000256" key="9">
    <source>
        <dbReference type="SAM" id="MobiDB-lite"/>
    </source>
</evidence>
<feature type="compositionally biased region" description="Polar residues" evidence="9">
    <location>
        <begin position="704"/>
        <end position="716"/>
    </location>
</feature>
<dbReference type="EMBL" id="JAGKQM010000001">
    <property type="protein sequence ID" value="KAH0940481.1"/>
    <property type="molecule type" value="Genomic_DNA"/>
</dbReference>
<dbReference type="InterPro" id="IPR015421">
    <property type="entry name" value="PyrdxlP-dep_Trfase_major"/>
</dbReference>
<organism evidence="11 12">
    <name type="scientific">Brassica napus</name>
    <name type="common">Rape</name>
    <dbReference type="NCBI Taxonomy" id="3708"/>
    <lineage>
        <taxon>Eukaryota</taxon>
        <taxon>Viridiplantae</taxon>
        <taxon>Streptophyta</taxon>
        <taxon>Embryophyta</taxon>
        <taxon>Tracheophyta</taxon>
        <taxon>Spermatophyta</taxon>
        <taxon>Magnoliopsida</taxon>
        <taxon>eudicotyledons</taxon>
        <taxon>Gunneridae</taxon>
        <taxon>Pentapetalae</taxon>
        <taxon>rosids</taxon>
        <taxon>malvids</taxon>
        <taxon>Brassicales</taxon>
        <taxon>Brassicaceae</taxon>
        <taxon>Brassiceae</taxon>
        <taxon>Brassica</taxon>
    </lineage>
</organism>
<comment type="similarity">
    <text evidence="4 8">Belongs to the SHMT family.</text>
</comment>
<name>A0ABQ8EFV0_BRANA</name>
<dbReference type="EC" id="2.1.2.1" evidence="8"/>
<dbReference type="InterPro" id="IPR049943">
    <property type="entry name" value="Ser_HO-MeTrfase-like"/>
</dbReference>
<dbReference type="InterPro" id="IPR019798">
    <property type="entry name" value="Ser_HO-MeTrfase_PLP_BS"/>
</dbReference>
<dbReference type="Gene3D" id="3.40.640.10">
    <property type="entry name" value="Type I PLP-dependent aspartate aminotransferase-like (Major domain)"/>
    <property type="match status" value="1"/>
</dbReference>
<dbReference type="PROSITE" id="PS00096">
    <property type="entry name" value="SHMT"/>
    <property type="match status" value="1"/>
</dbReference>
<dbReference type="SUPFAM" id="SSF53383">
    <property type="entry name" value="PLP-dependent transferases"/>
    <property type="match status" value="1"/>
</dbReference>
<feature type="compositionally biased region" description="Basic and acidic residues" evidence="9">
    <location>
        <begin position="493"/>
        <end position="506"/>
    </location>
</feature>
<evidence type="ECO:0000313" key="11">
    <source>
        <dbReference type="EMBL" id="KAH0940481.1"/>
    </source>
</evidence>
<keyword evidence="5 8" id="KW-0554">One-carbon metabolism</keyword>
<proteinExistence type="inferred from homology"/>
<keyword evidence="7 8" id="KW-0663">Pyridoxal phosphate</keyword>
<feature type="compositionally biased region" description="Basic and acidic residues" evidence="9">
    <location>
        <begin position="728"/>
        <end position="739"/>
    </location>
</feature>
<accession>A0ABQ8EFV0</accession>
<evidence type="ECO:0000256" key="4">
    <source>
        <dbReference type="ARBA" id="ARBA00006376"/>
    </source>
</evidence>
<evidence type="ECO:0000313" key="12">
    <source>
        <dbReference type="Proteomes" id="UP000824890"/>
    </source>
</evidence>
<evidence type="ECO:0000256" key="6">
    <source>
        <dbReference type="ARBA" id="ARBA00022679"/>
    </source>
</evidence>
<keyword evidence="6 8" id="KW-0808">Transferase</keyword>
<dbReference type="Proteomes" id="UP000824890">
    <property type="component" value="Unassembled WGS sequence"/>
</dbReference>
<feature type="compositionally biased region" description="Basic and acidic residues" evidence="9">
    <location>
        <begin position="796"/>
        <end position="806"/>
    </location>
</feature>
<feature type="compositionally biased region" description="Polar residues" evidence="9">
    <location>
        <begin position="754"/>
        <end position="763"/>
    </location>
</feature>
<gene>
    <name evidence="11" type="ORF">HID58_000118</name>
</gene>
<dbReference type="PANTHER" id="PTHR11680:SF61">
    <property type="entry name" value="SERINE HYDROXYMETHYLTRANSFERASE 1, MITOCHONDRIAL"/>
    <property type="match status" value="1"/>
</dbReference>
<evidence type="ECO:0000259" key="10">
    <source>
        <dbReference type="Pfam" id="PF00464"/>
    </source>
</evidence>
<dbReference type="NCBIfam" id="NF000586">
    <property type="entry name" value="PRK00011.1"/>
    <property type="match status" value="1"/>
</dbReference>
<feature type="region of interest" description="Disordered" evidence="9">
    <location>
        <begin position="483"/>
        <end position="523"/>
    </location>
</feature>
<feature type="region of interest" description="Disordered" evidence="9">
    <location>
        <begin position="701"/>
        <end position="876"/>
    </location>
</feature>
<dbReference type="InterPro" id="IPR039429">
    <property type="entry name" value="SHMT-like_dom"/>
</dbReference>
<evidence type="ECO:0000256" key="1">
    <source>
        <dbReference type="ARBA" id="ARBA00001528"/>
    </source>
</evidence>
<feature type="compositionally biased region" description="Low complexity" evidence="9">
    <location>
        <begin position="483"/>
        <end position="492"/>
    </location>
</feature>
<evidence type="ECO:0000256" key="2">
    <source>
        <dbReference type="ARBA" id="ARBA00001933"/>
    </source>
</evidence>
<dbReference type="CDD" id="cd00378">
    <property type="entry name" value="SHMT"/>
    <property type="match status" value="1"/>
</dbReference>
<evidence type="ECO:0000256" key="5">
    <source>
        <dbReference type="ARBA" id="ARBA00022563"/>
    </source>
</evidence>
<feature type="compositionally biased region" description="Polar residues" evidence="9">
    <location>
        <begin position="776"/>
        <end position="791"/>
    </location>
</feature>
<dbReference type="PANTHER" id="PTHR11680">
    <property type="entry name" value="SERINE HYDROXYMETHYLTRANSFERASE"/>
    <property type="match status" value="1"/>
</dbReference>
<keyword evidence="12" id="KW-1185">Reference proteome</keyword>
<dbReference type="InterPro" id="IPR015424">
    <property type="entry name" value="PyrdxlP-dep_Trfase"/>
</dbReference>
<comment type="pathway">
    <text evidence="3 8">One-carbon metabolism; tetrahydrofolate interconversion.</text>
</comment>
<comment type="function">
    <text evidence="8">Interconversion of serine and glycine.</text>
</comment>
<feature type="compositionally biased region" description="Basic residues" evidence="9">
    <location>
        <begin position="854"/>
        <end position="867"/>
    </location>
</feature>
<comment type="cofactor">
    <cofactor evidence="2 8">
        <name>pyridoxal 5'-phosphate</name>
        <dbReference type="ChEBI" id="CHEBI:597326"/>
    </cofactor>
</comment>
<reference evidence="11 12" key="1">
    <citation type="submission" date="2021-05" db="EMBL/GenBank/DDBJ databases">
        <title>Genome Assembly of Synthetic Allotetraploid Brassica napus Reveals Homoeologous Exchanges between Subgenomes.</title>
        <authorList>
            <person name="Davis J.T."/>
        </authorList>
    </citation>
    <scope>NUCLEOTIDE SEQUENCE [LARGE SCALE GENOMIC DNA]</scope>
    <source>
        <strain evidence="12">cv. Da-Ae</strain>
        <tissue evidence="11">Seedling</tissue>
    </source>
</reference>
<evidence type="ECO:0000256" key="3">
    <source>
        <dbReference type="ARBA" id="ARBA00004777"/>
    </source>
</evidence>
<comment type="catalytic activity">
    <reaction evidence="1 8">
        <text>(6R)-5,10-methylene-5,6,7,8-tetrahydrofolate + glycine + H2O = (6S)-5,6,7,8-tetrahydrofolate + L-serine</text>
        <dbReference type="Rhea" id="RHEA:15481"/>
        <dbReference type="ChEBI" id="CHEBI:15377"/>
        <dbReference type="ChEBI" id="CHEBI:15636"/>
        <dbReference type="ChEBI" id="CHEBI:33384"/>
        <dbReference type="ChEBI" id="CHEBI:57305"/>
        <dbReference type="ChEBI" id="CHEBI:57453"/>
        <dbReference type="EC" id="2.1.2.1"/>
    </reaction>
</comment>
<comment type="caution">
    <text evidence="11">The sequence shown here is derived from an EMBL/GenBank/DDBJ whole genome shotgun (WGS) entry which is preliminary data.</text>
</comment>
<dbReference type="Gene3D" id="3.90.1150.10">
    <property type="entry name" value="Aspartate Aminotransferase, domain 1"/>
    <property type="match status" value="1"/>
</dbReference>